<dbReference type="InterPro" id="IPR021391">
    <property type="entry name" value="DUF3027"/>
</dbReference>
<dbReference type="OrthoDB" id="3210158at2"/>
<sequence length="284" mass="30253">MRPIRQAADPPEDAECRSWPEFARIRFVTPASARPRAAKADTVLVKAVDDARAAAVAIGSVDAVGDHLGQDTEGDRVVTHYFGCLLPGYVGWRWAVTVTRASRSKAVTVSECVLLPGAEAVLAPAWVPWEERVKPDDLGPGDLLPVSDDDYRVEPGYVTPSDQDTLEVVRDLGLGREWVLSREGRDDAAQRWSDGDTGPNTEIAKAAPGHCGSCGFAVPLAGSLGGGFGVCTNERTPFDGRVVAHAHGCGGHTDVRLPAPSEDAPEPVVDTLSYELVPLELDQP</sequence>
<gene>
    <name evidence="1" type="ORF">E1269_10480</name>
</gene>
<protein>
    <submittedName>
        <fullName evidence="1">DUF3027 domain-containing protein</fullName>
    </submittedName>
</protein>
<name>A0A4R5DJX6_9ACTN</name>
<dbReference type="InParanoid" id="A0A4R5DJX6"/>
<reference evidence="1 2" key="1">
    <citation type="submission" date="2019-03" db="EMBL/GenBank/DDBJ databases">
        <title>Draft genome sequences of novel Actinobacteria.</title>
        <authorList>
            <person name="Sahin N."/>
            <person name="Ay H."/>
            <person name="Saygin H."/>
        </authorList>
    </citation>
    <scope>NUCLEOTIDE SEQUENCE [LARGE SCALE GENOMIC DNA]</scope>
    <source>
        <strain evidence="1 2">5K138</strain>
    </source>
</reference>
<accession>A0A4R5DJX6</accession>
<evidence type="ECO:0000313" key="1">
    <source>
        <dbReference type="EMBL" id="TDE10903.1"/>
    </source>
</evidence>
<dbReference type="AlphaFoldDB" id="A0A4R5DJX6"/>
<comment type="caution">
    <text evidence="1">The sequence shown here is derived from an EMBL/GenBank/DDBJ whole genome shotgun (WGS) entry which is preliminary data.</text>
</comment>
<dbReference type="Pfam" id="PF11228">
    <property type="entry name" value="DUF3027"/>
    <property type="match status" value="1"/>
</dbReference>
<dbReference type="Proteomes" id="UP000294739">
    <property type="component" value="Unassembled WGS sequence"/>
</dbReference>
<proteinExistence type="predicted"/>
<evidence type="ECO:0000313" key="2">
    <source>
        <dbReference type="Proteomes" id="UP000294739"/>
    </source>
</evidence>
<organism evidence="1 2">
    <name type="scientific">Jiangella asiatica</name>
    <dbReference type="NCBI Taxonomy" id="2530372"/>
    <lineage>
        <taxon>Bacteria</taxon>
        <taxon>Bacillati</taxon>
        <taxon>Actinomycetota</taxon>
        <taxon>Actinomycetes</taxon>
        <taxon>Jiangellales</taxon>
        <taxon>Jiangellaceae</taxon>
        <taxon>Jiangella</taxon>
    </lineage>
</organism>
<keyword evidence="2" id="KW-1185">Reference proteome</keyword>
<dbReference type="EMBL" id="SMKZ01000012">
    <property type="protein sequence ID" value="TDE10903.1"/>
    <property type="molecule type" value="Genomic_DNA"/>
</dbReference>